<dbReference type="PANTHER" id="PTHR11430">
    <property type="entry name" value="LIPOCALIN"/>
    <property type="match status" value="1"/>
</dbReference>
<dbReference type="GeneTree" id="ENSGT01040000242562"/>
<name>A0A2K6ABW4_MANLE</name>
<dbReference type="SUPFAM" id="SSF50814">
    <property type="entry name" value="Lipocalins"/>
    <property type="match status" value="1"/>
</dbReference>
<evidence type="ECO:0000313" key="2">
    <source>
        <dbReference type="Ensembl" id="ENSMLEP00000037571.1"/>
    </source>
</evidence>
<dbReference type="InterPro" id="IPR012674">
    <property type="entry name" value="Calycin"/>
</dbReference>
<reference evidence="2" key="2">
    <citation type="submission" date="2025-09" db="UniProtKB">
        <authorList>
            <consortium name="Ensembl"/>
        </authorList>
    </citation>
    <scope>IDENTIFICATION</scope>
</reference>
<dbReference type="Proteomes" id="UP000233140">
    <property type="component" value="Unassembled WGS sequence"/>
</dbReference>
<evidence type="ECO:0008006" key="4">
    <source>
        <dbReference type="Google" id="ProtNLM"/>
    </source>
</evidence>
<sequence length="163" mass="18381">MVVDKDFSEDRKPRKVSPVKVTALGGGDLEATFTFMREDRCQQGPGEPRKLIYVQELPGRDYFVFYCKDQRRGGLFHMGKLMGEGPAGPPHLQVGILTSTWRPWKNLRNSCSTRDSRRRTFSYPYRRVRGQLCPVPCVFPVLLTGTPGPCLGFLSLKSLNSGL</sequence>
<comment type="similarity">
    <text evidence="1">Belongs to the calycin superfamily. Lipocalin family.</text>
</comment>
<keyword evidence="3" id="KW-1185">Reference proteome</keyword>
<dbReference type="STRING" id="9568.ENSMLEP00000037571"/>
<dbReference type="GO" id="GO:0036094">
    <property type="term" value="F:small molecule binding"/>
    <property type="evidence" value="ECO:0007669"/>
    <property type="project" value="InterPro"/>
</dbReference>
<dbReference type="Gene3D" id="2.40.128.20">
    <property type="match status" value="1"/>
</dbReference>
<protein>
    <recommendedName>
        <fullName evidence="4">Lipocalin/cytosolic fatty-acid binding domain-containing protein</fullName>
    </recommendedName>
</protein>
<proteinExistence type="inferred from homology"/>
<reference evidence="2" key="1">
    <citation type="submission" date="2025-08" db="UniProtKB">
        <authorList>
            <consortium name="Ensembl"/>
        </authorList>
    </citation>
    <scope>IDENTIFICATION</scope>
</reference>
<organism evidence="2 3">
    <name type="scientific">Mandrillus leucophaeus</name>
    <name type="common">Drill</name>
    <name type="synonym">Papio leucophaeus</name>
    <dbReference type="NCBI Taxonomy" id="9568"/>
    <lineage>
        <taxon>Eukaryota</taxon>
        <taxon>Metazoa</taxon>
        <taxon>Chordata</taxon>
        <taxon>Craniata</taxon>
        <taxon>Vertebrata</taxon>
        <taxon>Euteleostomi</taxon>
        <taxon>Mammalia</taxon>
        <taxon>Eutheria</taxon>
        <taxon>Euarchontoglires</taxon>
        <taxon>Primates</taxon>
        <taxon>Haplorrhini</taxon>
        <taxon>Catarrhini</taxon>
        <taxon>Cercopithecidae</taxon>
        <taxon>Cercopithecinae</taxon>
        <taxon>Mandrillus</taxon>
    </lineage>
</organism>
<dbReference type="Ensembl" id="ENSMLET00000061180.1">
    <property type="protein sequence ID" value="ENSMLEP00000037571.1"/>
    <property type="gene ID" value="ENSMLEG00000042872.1"/>
</dbReference>
<evidence type="ECO:0000256" key="1">
    <source>
        <dbReference type="ARBA" id="ARBA00006889"/>
    </source>
</evidence>
<dbReference type="GO" id="GO:0005615">
    <property type="term" value="C:extracellular space"/>
    <property type="evidence" value="ECO:0007669"/>
    <property type="project" value="TreeGrafter"/>
</dbReference>
<evidence type="ECO:0000313" key="3">
    <source>
        <dbReference type="Proteomes" id="UP000233140"/>
    </source>
</evidence>
<dbReference type="PANTHER" id="PTHR11430:SF129">
    <property type="entry name" value="ODORANT-BINDING PROTEIN 2A-RELATED"/>
    <property type="match status" value="1"/>
</dbReference>
<accession>A0A2K6ABW4</accession>
<dbReference type="AlphaFoldDB" id="A0A2K6ABW4"/>
<dbReference type="InterPro" id="IPR002345">
    <property type="entry name" value="Lipocalin"/>
</dbReference>